<dbReference type="PRINTS" id="PR00385">
    <property type="entry name" value="P450"/>
</dbReference>
<keyword evidence="4 8" id="KW-0479">Metal-binding</keyword>
<gene>
    <name evidence="10" type="ORF">RJT34_26406</name>
</gene>
<protein>
    <recommendedName>
        <fullName evidence="12">Cytochrome P450</fullName>
    </recommendedName>
</protein>
<evidence type="ECO:0000313" key="10">
    <source>
        <dbReference type="EMBL" id="KAK7270900.1"/>
    </source>
</evidence>
<keyword evidence="3 8" id="KW-0349">Heme</keyword>
<evidence type="ECO:0000256" key="2">
    <source>
        <dbReference type="ARBA" id="ARBA00010617"/>
    </source>
</evidence>
<evidence type="ECO:0000313" key="11">
    <source>
        <dbReference type="Proteomes" id="UP001359559"/>
    </source>
</evidence>
<keyword evidence="5 9" id="KW-0560">Oxidoreductase</keyword>
<dbReference type="CDD" id="cd11064">
    <property type="entry name" value="CYP86A"/>
    <property type="match status" value="1"/>
</dbReference>
<feature type="binding site" description="axial binding residue" evidence="8">
    <location>
        <position position="446"/>
    </location>
    <ligand>
        <name>heme</name>
        <dbReference type="ChEBI" id="CHEBI:30413"/>
    </ligand>
    <ligandPart>
        <name>Fe</name>
        <dbReference type="ChEBI" id="CHEBI:18248"/>
    </ligandPart>
</feature>
<dbReference type="GO" id="GO:0016705">
    <property type="term" value="F:oxidoreductase activity, acting on paired donors, with incorporation or reduction of molecular oxygen"/>
    <property type="evidence" value="ECO:0007669"/>
    <property type="project" value="InterPro"/>
</dbReference>
<accession>A0AAN9FBD0</accession>
<keyword evidence="6 8" id="KW-0408">Iron</keyword>
<evidence type="ECO:0000256" key="1">
    <source>
        <dbReference type="ARBA" id="ARBA00001971"/>
    </source>
</evidence>
<evidence type="ECO:0000256" key="5">
    <source>
        <dbReference type="ARBA" id="ARBA00023002"/>
    </source>
</evidence>
<dbReference type="Gene3D" id="1.10.630.10">
    <property type="entry name" value="Cytochrome P450"/>
    <property type="match status" value="1"/>
</dbReference>
<evidence type="ECO:0008006" key="12">
    <source>
        <dbReference type="Google" id="ProtNLM"/>
    </source>
</evidence>
<sequence>MGEFLVAVLIFIIIHYWRINKHSPITNWPILGMLPGLLLNISTIYDYITSVLKQQRGTSMFQGPWMTNMNIFFTSDPLNVQHITSTKFDNYGKGDDFREIFEILGDGIFRSDSPLWKYNRTLLHSIFKQASFQLFIHKSIMRKIETCLLPFLDHVLKEAMQVDLQDTFQRLTFDNICSIVLGFDPDCLSIDLPEVACERAFSRAEEAIFYRHVLPRCFWKLLKWLQVGKEKELIEGEKVVDQMLYKQITIAKCKMQSQSSTLADADSQFNLLKFLINNNEAGKEKIDDKFMRDTAMNLLAAGRGTISSSLTWFFWLVATHPFVEAKILEEIQQNLPQGKGNWKDLGVEGLGKLVYLHATIREVLRLYPPVPFEHKCALKSDVLPSGHRIDAGTMIVYSLYSMGRMEDIWGEDCLKFRPERWISKKGGIIHVPSYKFIAFNAGPRSCLGKDISFNEIKMIAVAMLWNYHIHLVESNPISAGVSIILYMKHGLKVMLTKRSISAMDLRSI</sequence>
<dbReference type="InterPro" id="IPR017972">
    <property type="entry name" value="Cyt_P450_CS"/>
</dbReference>
<dbReference type="Pfam" id="PF00067">
    <property type="entry name" value="p450"/>
    <property type="match status" value="1"/>
</dbReference>
<dbReference type="PRINTS" id="PR00463">
    <property type="entry name" value="EP450I"/>
</dbReference>
<dbReference type="InterPro" id="IPR036396">
    <property type="entry name" value="Cyt_P450_sf"/>
</dbReference>
<dbReference type="GO" id="GO:0006629">
    <property type="term" value="P:lipid metabolic process"/>
    <property type="evidence" value="ECO:0007669"/>
    <property type="project" value="UniProtKB-ARBA"/>
</dbReference>
<evidence type="ECO:0000256" key="7">
    <source>
        <dbReference type="ARBA" id="ARBA00023033"/>
    </source>
</evidence>
<dbReference type="Proteomes" id="UP001359559">
    <property type="component" value="Unassembled WGS sequence"/>
</dbReference>
<dbReference type="GO" id="GO:0005506">
    <property type="term" value="F:iron ion binding"/>
    <property type="evidence" value="ECO:0007669"/>
    <property type="project" value="InterPro"/>
</dbReference>
<dbReference type="AlphaFoldDB" id="A0AAN9FBD0"/>
<dbReference type="InterPro" id="IPR001128">
    <property type="entry name" value="Cyt_P450"/>
</dbReference>
<evidence type="ECO:0000256" key="4">
    <source>
        <dbReference type="ARBA" id="ARBA00022723"/>
    </source>
</evidence>
<comment type="cofactor">
    <cofactor evidence="1 8">
        <name>heme</name>
        <dbReference type="ChEBI" id="CHEBI:30413"/>
    </cofactor>
</comment>
<evidence type="ECO:0000256" key="9">
    <source>
        <dbReference type="RuleBase" id="RU000461"/>
    </source>
</evidence>
<keyword evidence="11" id="KW-1185">Reference proteome</keyword>
<dbReference type="InterPro" id="IPR002401">
    <property type="entry name" value="Cyt_P450_E_grp-I"/>
</dbReference>
<dbReference type="PANTHER" id="PTHR24296">
    <property type="entry name" value="CYTOCHROME P450"/>
    <property type="match status" value="1"/>
</dbReference>
<comment type="similarity">
    <text evidence="2 9">Belongs to the cytochrome P450 family.</text>
</comment>
<name>A0AAN9FBD0_CLITE</name>
<organism evidence="10 11">
    <name type="scientific">Clitoria ternatea</name>
    <name type="common">Butterfly pea</name>
    <dbReference type="NCBI Taxonomy" id="43366"/>
    <lineage>
        <taxon>Eukaryota</taxon>
        <taxon>Viridiplantae</taxon>
        <taxon>Streptophyta</taxon>
        <taxon>Embryophyta</taxon>
        <taxon>Tracheophyta</taxon>
        <taxon>Spermatophyta</taxon>
        <taxon>Magnoliopsida</taxon>
        <taxon>eudicotyledons</taxon>
        <taxon>Gunneridae</taxon>
        <taxon>Pentapetalae</taxon>
        <taxon>rosids</taxon>
        <taxon>fabids</taxon>
        <taxon>Fabales</taxon>
        <taxon>Fabaceae</taxon>
        <taxon>Papilionoideae</taxon>
        <taxon>50 kb inversion clade</taxon>
        <taxon>NPAAA clade</taxon>
        <taxon>indigoferoid/millettioid clade</taxon>
        <taxon>Phaseoleae</taxon>
        <taxon>Clitoria</taxon>
    </lineage>
</organism>
<comment type="caution">
    <text evidence="10">The sequence shown here is derived from an EMBL/GenBank/DDBJ whole genome shotgun (WGS) entry which is preliminary data.</text>
</comment>
<dbReference type="SUPFAM" id="SSF48264">
    <property type="entry name" value="Cytochrome P450"/>
    <property type="match status" value="1"/>
</dbReference>
<dbReference type="PROSITE" id="PS00086">
    <property type="entry name" value="CYTOCHROME_P450"/>
    <property type="match status" value="1"/>
</dbReference>
<dbReference type="EMBL" id="JAYKXN010000007">
    <property type="protein sequence ID" value="KAK7270900.1"/>
    <property type="molecule type" value="Genomic_DNA"/>
</dbReference>
<evidence type="ECO:0000256" key="3">
    <source>
        <dbReference type="ARBA" id="ARBA00022617"/>
    </source>
</evidence>
<proteinExistence type="inferred from homology"/>
<evidence type="ECO:0000256" key="8">
    <source>
        <dbReference type="PIRSR" id="PIRSR602401-1"/>
    </source>
</evidence>
<keyword evidence="7 9" id="KW-0503">Monooxygenase</keyword>
<reference evidence="10 11" key="1">
    <citation type="submission" date="2024-01" db="EMBL/GenBank/DDBJ databases">
        <title>The genomes of 5 underutilized Papilionoideae crops provide insights into root nodulation and disease resistance.</title>
        <authorList>
            <person name="Yuan L."/>
        </authorList>
    </citation>
    <scope>NUCLEOTIDE SEQUENCE [LARGE SCALE GENOMIC DNA]</scope>
    <source>
        <strain evidence="10">LY-2023</strain>
        <tissue evidence="10">Leaf</tissue>
    </source>
</reference>
<dbReference type="GO" id="GO:0004497">
    <property type="term" value="F:monooxygenase activity"/>
    <property type="evidence" value="ECO:0007669"/>
    <property type="project" value="UniProtKB-KW"/>
</dbReference>
<evidence type="ECO:0000256" key="6">
    <source>
        <dbReference type="ARBA" id="ARBA00023004"/>
    </source>
</evidence>
<dbReference type="GO" id="GO:0020037">
    <property type="term" value="F:heme binding"/>
    <property type="evidence" value="ECO:0007669"/>
    <property type="project" value="InterPro"/>
</dbReference>